<dbReference type="InParanoid" id="A0A0D0CIE0"/>
<dbReference type="HOGENOM" id="CLU_2427719_0_0_1"/>
<evidence type="ECO:0000313" key="2">
    <source>
        <dbReference type="Proteomes" id="UP000054538"/>
    </source>
</evidence>
<organism evidence="1 2">
    <name type="scientific">Paxillus rubicundulus Ve08.2h10</name>
    <dbReference type="NCBI Taxonomy" id="930991"/>
    <lineage>
        <taxon>Eukaryota</taxon>
        <taxon>Fungi</taxon>
        <taxon>Dikarya</taxon>
        <taxon>Basidiomycota</taxon>
        <taxon>Agaricomycotina</taxon>
        <taxon>Agaricomycetes</taxon>
        <taxon>Agaricomycetidae</taxon>
        <taxon>Boletales</taxon>
        <taxon>Paxilineae</taxon>
        <taxon>Paxillaceae</taxon>
        <taxon>Paxillus</taxon>
    </lineage>
</organism>
<accession>A0A0D0CIE0</accession>
<dbReference type="OrthoDB" id="10539878at2759"/>
<name>A0A0D0CIE0_9AGAM</name>
<dbReference type="Proteomes" id="UP000054538">
    <property type="component" value="Unassembled WGS sequence"/>
</dbReference>
<sequence>MSTWPSKAHSYALVPISVTLCIHHLSHRSLSSTISRNTPHVRRSTDSTHQQCLSHSFYIILHFITSLNTSTICRPLGSLRVVSCTSLSQAL</sequence>
<protein>
    <submittedName>
        <fullName evidence="1">Uncharacterized protein</fullName>
    </submittedName>
</protein>
<reference evidence="2" key="2">
    <citation type="submission" date="2015-01" db="EMBL/GenBank/DDBJ databases">
        <title>Evolutionary Origins and Diversification of the Mycorrhizal Mutualists.</title>
        <authorList>
            <consortium name="DOE Joint Genome Institute"/>
            <consortium name="Mycorrhizal Genomics Consortium"/>
            <person name="Kohler A."/>
            <person name="Kuo A."/>
            <person name="Nagy L.G."/>
            <person name="Floudas D."/>
            <person name="Copeland A."/>
            <person name="Barry K.W."/>
            <person name="Cichocki N."/>
            <person name="Veneault-Fourrey C."/>
            <person name="LaButti K."/>
            <person name="Lindquist E.A."/>
            <person name="Lipzen A."/>
            <person name="Lundell T."/>
            <person name="Morin E."/>
            <person name="Murat C."/>
            <person name="Riley R."/>
            <person name="Ohm R."/>
            <person name="Sun H."/>
            <person name="Tunlid A."/>
            <person name="Henrissat B."/>
            <person name="Grigoriev I.V."/>
            <person name="Hibbett D.S."/>
            <person name="Martin F."/>
        </authorList>
    </citation>
    <scope>NUCLEOTIDE SEQUENCE [LARGE SCALE GENOMIC DNA]</scope>
    <source>
        <strain evidence="2">Ve08.2h10</strain>
    </source>
</reference>
<gene>
    <name evidence="1" type="ORF">PAXRUDRAFT_715629</name>
</gene>
<evidence type="ECO:0000313" key="1">
    <source>
        <dbReference type="EMBL" id="KIK82432.1"/>
    </source>
</evidence>
<keyword evidence="2" id="KW-1185">Reference proteome</keyword>
<proteinExistence type="predicted"/>
<reference evidence="1 2" key="1">
    <citation type="submission" date="2014-04" db="EMBL/GenBank/DDBJ databases">
        <authorList>
            <consortium name="DOE Joint Genome Institute"/>
            <person name="Kuo A."/>
            <person name="Kohler A."/>
            <person name="Jargeat P."/>
            <person name="Nagy L.G."/>
            <person name="Floudas D."/>
            <person name="Copeland A."/>
            <person name="Barry K.W."/>
            <person name="Cichocki N."/>
            <person name="Veneault-Fourrey C."/>
            <person name="LaButti K."/>
            <person name="Lindquist E.A."/>
            <person name="Lipzen A."/>
            <person name="Lundell T."/>
            <person name="Morin E."/>
            <person name="Murat C."/>
            <person name="Sun H."/>
            <person name="Tunlid A."/>
            <person name="Henrissat B."/>
            <person name="Grigoriev I.V."/>
            <person name="Hibbett D.S."/>
            <person name="Martin F."/>
            <person name="Nordberg H.P."/>
            <person name="Cantor M.N."/>
            <person name="Hua S.X."/>
        </authorList>
    </citation>
    <scope>NUCLEOTIDE SEQUENCE [LARGE SCALE GENOMIC DNA]</scope>
    <source>
        <strain evidence="1 2">Ve08.2h10</strain>
    </source>
</reference>
<dbReference type="EMBL" id="KN825628">
    <property type="protein sequence ID" value="KIK82432.1"/>
    <property type="molecule type" value="Genomic_DNA"/>
</dbReference>
<dbReference type="AlphaFoldDB" id="A0A0D0CIE0"/>